<feature type="domain" description="Hydantoinase B/oxoprolinase" evidence="3">
    <location>
        <begin position="619"/>
        <end position="1118"/>
    </location>
</feature>
<name>A0A918TPC3_9BACT</name>
<dbReference type="GO" id="GO:0005829">
    <property type="term" value="C:cytosol"/>
    <property type="evidence" value="ECO:0007669"/>
    <property type="project" value="TreeGrafter"/>
</dbReference>
<reference evidence="5" key="2">
    <citation type="submission" date="2020-09" db="EMBL/GenBank/DDBJ databases">
        <authorList>
            <person name="Sun Q."/>
            <person name="Kim S."/>
        </authorList>
    </citation>
    <scope>NUCLEOTIDE SEQUENCE</scope>
    <source>
        <strain evidence="5">KCTC 12988</strain>
    </source>
</reference>
<comment type="caution">
    <text evidence="5">The sequence shown here is derived from an EMBL/GenBank/DDBJ whole genome shotgun (WGS) entry which is preliminary data.</text>
</comment>
<feature type="domain" description="Hydantoinase A/oxoprolinase" evidence="2">
    <location>
        <begin position="179"/>
        <end position="448"/>
    </location>
</feature>
<dbReference type="EMBL" id="BMXI01000010">
    <property type="protein sequence ID" value="GHC56618.1"/>
    <property type="molecule type" value="Genomic_DNA"/>
</dbReference>
<evidence type="ECO:0000313" key="6">
    <source>
        <dbReference type="Proteomes" id="UP000644507"/>
    </source>
</evidence>
<comment type="similarity">
    <text evidence="1">Belongs to the oxoprolinase family.</text>
</comment>
<evidence type="ECO:0000259" key="2">
    <source>
        <dbReference type="Pfam" id="PF01968"/>
    </source>
</evidence>
<dbReference type="AlphaFoldDB" id="A0A918TPC3"/>
<dbReference type="Pfam" id="PF05378">
    <property type="entry name" value="Hydant_A_N"/>
    <property type="match status" value="1"/>
</dbReference>
<protein>
    <submittedName>
        <fullName evidence="5">5-oxoprolinase</fullName>
    </submittedName>
</protein>
<dbReference type="PANTHER" id="PTHR11365">
    <property type="entry name" value="5-OXOPROLINASE RELATED"/>
    <property type="match status" value="1"/>
</dbReference>
<evidence type="ECO:0000259" key="4">
    <source>
        <dbReference type="Pfam" id="PF05378"/>
    </source>
</evidence>
<dbReference type="Pfam" id="PF01968">
    <property type="entry name" value="Hydantoinase_A"/>
    <property type="match status" value="1"/>
</dbReference>
<accession>A0A918TPC3</accession>
<dbReference type="InterPro" id="IPR002821">
    <property type="entry name" value="Hydantoinase_A"/>
</dbReference>
<feature type="domain" description="Hydantoinase/oxoprolinase N-terminal" evidence="4">
    <location>
        <begin position="43"/>
        <end position="159"/>
    </location>
</feature>
<evidence type="ECO:0000256" key="1">
    <source>
        <dbReference type="ARBA" id="ARBA00010403"/>
    </source>
</evidence>
<keyword evidence="6" id="KW-1185">Reference proteome</keyword>
<dbReference type="PANTHER" id="PTHR11365:SF23">
    <property type="entry name" value="HYPOTHETICAL 5-OXOPROLINASE (EUROFUNG)-RELATED"/>
    <property type="match status" value="1"/>
</dbReference>
<dbReference type="InterPro" id="IPR003692">
    <property type="entry name" value="Hydantoinase_B"/>
</dbReference>
<dbReference type="GO" id="GO:0017168">
    <property type="term" value="F:5-oxoprolinase (ATP-hydrolyzing) activity"/>
    <property type="evidence" value="ECO:0007669"/>
    <property type="project" value="TreeGrafter"/>
</dbReference>
<evidence type="ECO:0000259" key="3">
    <source>
        <dbReference type="Pfam" id="PF02538"/>
    </source>
</evidence>
<dbReference type="GO" id="GO:0006749">
    <property type="term" value="P:glutathione metabolic process"/>
    <property type="evidence" value="ECO:0007669"/>
    <property type="project" value="TreeGrafter"/>
</dbReference>
<organism evidence="5 6">
    <name type="scientific">Roseibacillus persicicus</name>
    <dbReference type="NCBI Taxonomy" id="454148"/>
    <lineage>
        <taxon>Bacteria</taxon>
        <taxon>Pseudomonadati</taxon>
        <taxon>Verrucomicrobiota</taxon>
        <taxon>Verrucomicrobiia</taxon>
        <taxon>Verrucomicrobiales</taxon>
        <taxon>Verrucomicrobiaceae</taxon>
        <taxon>Roseibacillus</taxon>
    </lineage>
</organism>
<dbReference type="Proteomes" id="UP000644507">
    <property type="component" value="Unassembled WGS sequence"/>
</dbReference>
<dbReference type="Pfam" id="PF02538">
    <property type="entry name" value="Hydantoinase_B"/>
    <property type="match status" value="1"/>
</dbReference>
<evidence type="ECO:0000313" key="5">
    <source>
        <dbReference type="EMBL" id="GHC56618.1"/>
    </source>
</evidence>
<sequence length="1118" mass="120989">MVAGLPAVGEILEFTTGEEAPVLAARILTRTRLEDEFPTMDFRVATTRGTNALLEGKGTEPVLFITQGFRDLPEIRDQRRPELFARVIEKLPAITRKIVEVSGRQAVDGRELVRLDEEGLRAGARNWVAQGEKVAVVALLHSDRFPAIESRVKEILLEEGFQEVTTSTQLGARLGFLPRMETALANGYLGPVMNEFKRRVASAGEVSFLTSAGGLQVREGYEPVDSLLSGPAGGLVGALEVARGAGFEKILTFDMGGTSTDVARLEGAIPLRYEQAIGPVRVRRPGVKMETVAAGGGSICRWHQGGLEVGPHSAGADPGPACYGRGGPLTVTDVNFLLGFLDETQVEIPLSREDAWQRFVELKETMRRDGAEVPEDEELLAGLRAIAVERMAEAVRSISVGEGFEPAEYTLVAFGGAGPQHACELADSLGVKRVLVPGDAGLLSAWGLHRSRREGVEERQVLQPLEKLTPSWASLLQELKEQALSQVPGSEMERWLIEVRVAGQASTIELEFEGKLFPSLAQLAERFSERYWQLFGYARSQEHPLEVVMVRAVASEVRPDVVRESFANPEAVSGLLNSSYCTILVGEGWQVRRGKRGSLLLEKTQSGRIRQQSGAVGEELMRARFESIAESMGELLRRTALSTNVKERLDFSCALLDGEGRLLVNAPHIPVHLGALGVCVRKVSQDRVWKKGDVVVVNHPAYGGSHLPDVTVVSPIFGASEKVVAFVANRAHHSEIGGRTPGSMPGDARNLEEEGVVIAPRLLFDGGEEGFDEVEYLLRNAPYPSRAVAENLADLRAQAAANFAGEKAMAGLFAEFGEETVSAGMESLRLRAAQLMSIRLQEEGSWSAEDALDDGTPVQVRLTAREGHLHIDFAGTGSRHAGNLNATEGVIRSAVLYVLRLWLNEDLPLNEGLMEHVTVAAEGTFLQPDFPEDVASCPAVVGGNVETSQRIVEVLLRALGVGAESQGTMNNFLFGNERFGYYETIGGGSGATDCSDGASGVHVHMTNTAITDPEVFEYRFPVRLHQFSLRKESGGEGRFRGGNGLVREVEFLEDMTVTLLTQRREEAPRGLANGGDGLGGKQELFRAGSWQILPGIVSLEVAASERIRVQTPGGGGWG</sequence>
<dbReference type="InterPro" id="IPR008040">
    <property type="entry name" value="Hydant_A_N"/>
</dbReference>
<reference evidence="5" key="1">
    <citation type="journal article" date="2014" name="Int. J. Syst. Evol. Microbiol.">
        <title>Complete genome sequence of Corynebacterium casei LMG S-19264T (=DSM 44701T), isolated from a smear-ripened cheese.</title>
        <authorList>
            <consortium name="US DOE Joint Genome Institute (JGI-PGF)"/>
            <person name="Walter F."/>
            <person name="Albersmeier A."/>
            <person name="Kalinowski J."/>
            <person name="Ruckert C."/>
        </authorList>
    </citation>
    <scope>NUCLEOTIDE SEQUENCE</scope>
    <source>
        <strain evidence="5">KCTC 12988</strain>
    </source>
</reference>
<proteinExistence type="inferred from homology"/>
<dbReference type="InterPro" id="IPR045079">
    <property type="entry name" value="Oxoprolinase-like"/>
</dbReference>
<gene>
    <name evidence="5" type="ORF">GCM10007100_24240</name>
</gene>